<dbReference type="GO" id="GO:0003677">
    <property type="term" value="F:DNA binding"/>
    <property type="evidence" value="ECO:0007669"/>
    <property type="project" value="UniProtKB-KW"/>
</dbReference>
<dbReference type="PANTHER" id="PTHR33221">
    <property type="entry name" value="WINGED HELIX-TURN-HELIX TRANSCRIPTIONAL REGULATOR, RRF2 FAMILY"/>
    <property type="match status" value="1"/>
</dbReference>
<dbReference type="PANTHER" id="PTHR33221:SF4">
    <property type="entry name" value="HTH-TYPE TRANSCRIPTIONAL REPRESSOR NSRR"/>
    <property type="match status" value="1"/>
</dbReference>
<organism evidence="2 3">
    <name type="scientific">Donghicola tyrosinivorans</name>
    <dbReference type="NCBI Taxonomy" id="1652492"/>
    <lineage>
        <taxon>Bacteria</taxon>
        <taxon>Pseudomonadati</taxon>
        <taxon>Pseudomonadota</taxon>
        <taxon>Alphaproteobacteria</taxon>
        <taxon>Rhodobacterales</taxon>
        <taxon>Roseobacteraceae</taxon>
        <taxon>Donghicola</taxon>
    </lineage>
</organism>
<dbReference type="AlphaFoldDB" id="A0A2T0WPT5"/>
<dbReference type="RefSeq" id="WP_106264779.1">
    <property type="nucleotide sequence ID" value="NZ_PVTQ01000007.1"/>
</dbReference>
<dbReference type="InterPro" id="IPR036390">
    <property type="entry name" value="WH_DNA-bd_sf"/>
</dbReference>
<dbReference type="Gene3D" id="1.10.10.10">
    <property type="entry name" value="Winged helix-like DNA-binding domain superfamily/Winged helix DNA-binding domain"/>
    <property type="match status" value="1"/>
</dbReference>
<dbReference type="OrthoDB" id="9795923at2"/>
<keyword evidence="3" id="KW-1185">Reference proteome</keyword>
<evidence type="ECO:0000313" key="2">
    <source>
        <dbReference type="EMBL" id="PRY88697.1"/>
    </source>
</evidence>
<proteinExistence type="predicted"/>
<dbReference type="InterPro" id="IPR036388">
    <property type="entry name" value="WH-like_DNA-bd_sf"/>
</dbReference>
<dbReference type="SUPFAM" id="SSF46785">
    <property type="entry name" value="Winged helix' DNA-binding domain"/>
    <property type="match status" value="1"/>
</dbReference>
<dbReference type="NCBIfam" id="TIGR00738">
    <property type="entry name" value="rrf2_super"/>
    <property type="match status" value="1"/>
</dbReference>
<dbReference type="InterPro" id="IPR000944">
    <property type="entry name" value="Tscrpt_reg_Rrf2"/>
</dbReference>
<dbReference type="EMBL" id="PVTQ01000007">
    <property type="protein sequence ID" value="PRY88697.1"/>
    <property type="molecule type" value="Genomic_DNA"/>
</dbReference>
<protein>
    <submittedName>
        <fullName evidence="2">Rrf2 family nitric oxide-sensitive transcriptional repressor</fullName>
    </submittedName>
</protein>
<name>A0A2T0WPT5_9RHOB</name>
<gene>
    <name evidence="2" type="ORF">CLV74_10738</name>
</gene>
<reference evidence="2 3" key="1">
    <citation type="submission" date="2018-03" db="EMBL/GenBank/DDBJ databases">
        <title>Genomic Encyclopedia of Archaeal and Bacterial Type Strains, Phase II (KMG-II): from individual species to whole genera.</title>
        <authorList>
            <person name="Goeker M."/>
        </authorList>
    </citation>
    <scope>NUCLEOTIDE SEQUENCE [LARGE SCALE GENOMIC DNA]</scope>
    <source>
        <strain evidence="2 3">DSM 100212</strain>
    </source>
</reference>
<evidence type="ECO:0000313" key="3">
    <source>
        <dbReference type="Proteomes" id="UP000238392"/>
    </source>
</evidence>
<accession>A0A2T0WPT5</accession>
<dbReference type="Pfam" id="PF02082">
    <property type="entry name" value="Rrf2"/>
    <property type="match status" value="1"/>
</dbReference>
<comment type="caution">
    <text evidence="2">The sequence shown here is derived from an EMBL/GenBank/DDBJ whole genome shotgun (WGS) entry which is preliminary data.</text>
</comment>
<keyword evidence="1" id="KW-0238">DNA-binding</keyword>
<dbReference type="GO" id="GO:0003700">
    <property type="term" value="F:DNA-binding transcription factor activity"/>
    <property type="evidence" value="ECO:0007669"/>
    <property type="project" value="TreeGrafter"/>
</dbReference>
<sequence length="142" mass="15512">MKLTRYSDYALRVSIYLAMFPDRLVSIPEIVKAYEMPHSNMLKLATDLVGAGFVVSVRGRSGGLRLAMPPEQITLGQIVRHTEGVQPLVDCTGCVLLPDCALIGILQEARDAMFAVLDRHTLAQFAGTGPKALQHLFTVTDT</sequence>
<dbReference type="Proteomes" id="UP000238392">
    <property type="component" value="Unassembled WGS sequence"/>
</dbReference>
<dbReference type="GO" id="GO:0005829">
    <property type="term" value="C:cytosol"/>
    <property type="evidence" value="ECO:0007669"/>
    <property type="project" value="TreeGrafter"/>
</dbReference>
<dbReference type="PROSITE" id="PS51197">
    <property type="entry name" value="HTH_RRF2_2"/>
    <property type="match status" value="1"/>
</dbReference>
<evidence type="ECO:0000256" key="1">
    <source>
        <dbReference type="ARBA" id="ARBA00023125"/>
    </source>
</evidence>